<feature type="transmembrane region" description="Helical" evidence="4">
    <location>
        <begin position="296"/>
        <end position="318"/>
    </location>
</feature>
<evidence type="ECO:0000256" key="2">
    <source>
        <dbReference type="RuleBase" id="RU003793"/>
    </source>
</evidence>
<evidence type="ECO:0000256" key="1">
    <source>
        <dbReference type="ARBA" id="ARBA00005801"/>
    </source>
</evidence>
<feature type="transmembrane region" description="Helical" evidence="4">
    <location>
        <begin position="24"/>
        <end position="41"/>
    </location>
</feature>
<feature type="transmembrane region" description="Helical" evidence="4">
    <location>
        <begin position="108"/>
        <end position="127"/>
    </location>
</feature>
<feature type="region of interest" description="Disordered" evidence="3">
    <location>
        <begin position="237"/>
        <end position="278"/>
    </location>
</feature>
<keyword evidence="4" id="KW-0472">Membrane</keyword>
<dbReference type="Gene3D" id="1.20.120.1220">
    <property type="match status" value="1"/>
</dbReference>
<evidence type="ECO:0000313" key="7">
    <source>
        <dbReference type="Proteomes" id="UP001500449"/>
    </source>
</evidence>
<dbReference type="InterPro" id="IPR014032">
    <property type="entry name" value="Peptidase_A24A_bac"/>
</dbReference>
<proteinExistence type="inferred from homology"/>
<name>A0ABN2MRG3_9PSEU</name>
<dbReference type="PRINTS" id="PR00864">
    <property type="entry name" value="PREPILNPTASE"/>
</dbReference>
<accession>A0ABN2MRG3</accession>
<feature type="transmembrane region" description="Helical" evidence="4">
    <location>
        <begin position="53"/>
        <end position="71"/>
    </location>
</feature>
<sequence>MIFLAGVTAPAASAAAVTWTGWAVVGLGLGVLTGAAGRVLLRRLRRGTRVPPPWCEAVVGPLWAALGAAAGGGALPWSWVPLLAAAAWFGVVAGAVDIRHHRLPDALTLPALPAVLLLVVPLGGAALGRAAAATVLLVGAHLVVHTVAPASLGAGDVKLAAPVGALLGAAGWPAVLLGCALAALVSGVLAVLLGLRVVGGPAGRAGSTRREGRMPRSGREIGRLLEASMPRVVPPAGAKQAARPAARQATPLRSAVGGGPIRRPAGESGRAGHRRIEVHGRIEVHRRIEVPHGPSMVGAAWLVAVVAALGSGAGPILAGGVGAG</sequence>
<comment type="similarity">
    <text evidence="1 2">Belongs to the peptidase A24 family.</text>
</comment>
<evidence type="ECO:0000256" key="4">
    <source>
        <dbReference type="SAM" id="Phobius"/>
    </source>
</evidence>
<organism evidence="6 7">
    <name type="scientific">Pseudonocardia ailaonensis</name>
    <dbReference type="NCBI Taxonomy" id="367279"/>
    <lineage>
        <taxon>Bacteria</taxon>
        <taxon>Bacillati</taxon>
        <taxon>Actinomycetota</taxon>
        <taxon>Actinomycetes</taxon>
        <taxon>Pseudonocardiales</taxon>
        <taxon>Pseudonocardiaceae</taxon>
        <taxon>Pseudonocardia</taxon>
    </lineage>
</organism>
<feature type="compositionally biased region" description="Low complexity" evidence="3">
    <location>
        <begin position="237"/>
        <end position="251"/>
    </location>
</feature>
<reference evidence="6 7" key="1">
    <citation type="journal article" date="2019" name="Int. J. Syst. Evol. Microbiol.">
        <title>The Global Catalogue of Microorganisms (GCM) 10K type strain sequencing project: providing services to taxonomists for standard genome sequencing and annotation.</title>
        <authorList>
            <consortium name="The Broad Institute Genomics Platform"/>
            <consortium name="The Broad Institute Genome Sequencing Center for Infectious Disease"/>
            <person name="Wu L."/>
            <person name="Ma J."/>
        </authorList>
    </citation>
    <scope>NUCLEOTIDE SEQUENCE [LARGE SCALE GENOMIC DNA]</scope>
    <source>
        <strain evidence="6 7">JCM 16009</strain>
    </source>
</reference>
<evidence type="ECO:0000256" key="3">
    <source>
        <dbReference type="SAM" id="MobiDB-lite"/>
    </source>
</evidence>
<protein>
    <recommendedName>
        <fullName evidence="5">Prepilin type IV endopeptidase peptidase domain-containing protein</fullName>
    </recommendedName>
</protein>
<keyword evidence="4" id="KW-1133">Transmembrane helix</keyword>
<dbReference type="InterPro" id="IPR000045">
    <property type="entry name" value="Prepilin_IV_endopep_pep"/>
</dbReference>
<evidence type="ECO:0000259" key="5">
    <source>
        <dbReference type="Pfam" id="PF01478"/>
    </source>
</evidence>
<dbReference type="EMBL" id="BAAAQK010000003">
    <property type="protein sequence ID" value="GAA1833254.1"/>
    <property type="molecule type" value="Genomic_DNA"/>
</dbReference>
<dbReference type="Pfam" id="PF01478">
    <property type="entry name" value="Peptidase_A24"/>
    <property type="match status" value="1"/>
</dbReference>
<feature type="domain" description="Prepilin type IV endopeptidase peptidase" evidence="5">
    <location>
        <begin position="86"/>
        <end position="186"/>
    </location>
</feature>
<comment type="caution">
    <text evidence="6">The sequence shown here is derived from an EMBL/GenBank/DDBJ whole genome shotgun (WGS) entry which is preliminary data.</text>
</comment>
<dbReference type="Proteomes" id="UP001500449">
    <property type="component" value="Unassembled WGS sequence"/>
</dbReference>
<dbReference type="PANTHER" id="PTHR30487:SF0">
    <property type="entry name" value="PREPILIN LEADER PEPTIDASE_N-METHYLTRANSFERASE-RELATED"/>
    <property type="match status" value="1"/>
</dbReference>
<keyword evidence="4" id="KW-0812">Transmembrane</keyword>
<feature type="transmembrane region" description="Helical" evidence="4">
    <location>
        <begin position="172"/>
        <end position="195"/>
    </location>
</feature>
<dbReference type="InterPro" id="IPR050882">
    <property type="entry name" value="Prepilin_peptidase/N-MTase"/>
</dbReference>
<gene>
    <name evidence="6" type="ORF">GCM10009836_09240</name>
</gene>
<dbReference type="RefSeq" id="WP_344412667.1">
    <property type="nucleotide sequence ID" value="NZ_BAAAQK010000003.1"/>
</dbReference>
<evidence type="ECO:0000313" key="6">
    <source>
        <dbReference type="EMBL" id="GAA1833254.1"/>
    </source>
</evidence>
<dbReference type="PANTHER" id="PTHR30487">
    <property type="entry name" value="TYPE 4 PREPILIN-LIKE PROTEINS LEADER PEPTIDE-PROCESSING ENZYME"/>
    <property type="match status" value="1"/>
</dbReference>
<keyword evidence="7" id="KW-1185">Reference proteome</keyword>